<dbReference type="GO" id="GO:0004252">
    <property type="term" value="F:serine-type endopeptidase activity"/>
    <property type="evidence" value="ECO:0007669"/>
    <property type="project" value="UniProtKB-UniRule"/>
</dbReference>
<dbReference type="Pfam" id="PF02225">
    <property type="entry name" value="PA"/>
    <property type="match status" value="1"/>
</dbReference>
<proteinExistence type="inferred from homology"/>
<feature type="signal peptide" evidence="10">
    <location>
        <begin position="1"/>
        <end position="20"/>
    </location>
</feature>
<dbReference type="SUPFAM" id="SSF52743">
    <property type="entry name" value="Subtilisin-like"/>
    <property type="match status" value="1"/>
</dbReference>
<dbReference type="AlphaFoldDB" id="A0A940XSP5"/>
<dbReference type="InterPro" id="IPR000209">
    <property type="entry name" value="Peptidase_S8/S53_dom"/>
</dbReference>
<dbReference type="PRINTS" id="PR00723">
    <property type="entry name" value="SUBTILISIN"/>
</dbReference>
<evidence type="ECO:0000256" key="10">
    <source>
        <dbReference type="SAM" id="SignalP"/>
    </source>
</evidence>
<feature type="active site" description="Charge relay system" evidence="6 7">
    <location>
        <position position="225"/>
    </location>
</feature>
<evidence type="ECO:0000259" key="12">
    <source>
        <dbReference type="Pfam" id="PF02225"/>
    </source>
</evidence>
<dbReference type="InterPro" id="IPR023827">
    <property type="entry name" value="Peptidase_S8_Asp-AS"/>
</dbReference>
<dbReference type="Proteomes" id="UP000677413">
    <property type="component" value="Unassembled WGS sequence"/>
</dbReference>
<dbReference type="InterPro" id="IPR015500">
    <property type="entry name" value="Peptidase_S8_subtilisin-rel"/>
</dbReference>
<dbReference type="InterPro" id="IPR023828">
    <property type="entry name" value="Peptidase_S8_Ser-AS"/>
</dbReference>
<evidence type="ECO:0000256" key="6">
    <source>
        <dbReference type="PIRSR" id="PIRSR615500-1"/>
    </source>
</evidence>
<evidence type="ECO:0000256" key="3">
    <source>
        <dbReference type="ARBA" id="ARBA00022729"/>
    </source>
</evidence>
<dbReference type="InterPro" id="IPR017296">
    <property type="entry name" value="Peptidase_S8A_SAM-P45"/>
</dbReference>
<evidence type="ECO:0000313" key="13">
    <source>
        <dbReference type="EMBL" id="MBQ0849230.1"/>
    </source>
</evidence>
<dbReference type="InterPro" id="IPR022398">
    <property type="entry name" value="Peptidase_S8_His-AS"/>
</dbReference>
<feature type="domain" description="Peptidase S8/S53" evidence="11">
    <location>
        <begin position="216"/>
        <end position="472"/>
    </location>
</feature>
<comment type="caution">
    <text evidence="13">The sequence shown here is derived from an EMBL/GenBank/DDBJ whole genome shotgun (WGS) entry which is preliminary data.</text>
</comment>
<feature type="domain" description="PA" evidence="12">
    <location>
        <begin position="779"/>
        <end position="871"/>
    </location>
</feature>
<dbReference type="PROSITE" id="PS00136">
    <property type="entry name" value="SUBTILASE_ASP"/>
    <property type="match status" value="1"/>
</dbReference>
<dbReference type="PANTHER" id="PTHR43399">
    <property type="entry name" value="SUBTILISIN-RELATED"/>
    <property type="match status" value="1"/>
</dbReference>
<organism evidence="13 14">
    <name type="scientific">Streptomyces liliiviolaceus</name>
    <dbReference type="NCBI Taxonomy" id="2823109"/>
    <lineage>
        <taxon>Bacteria</taxon>
        <taxon>Bacillati</taxon>
        <taxon>Actinomycetota</taxon>
        <taxon>Actinomycetes</taxon>
        <taxon>Kitasatosporales</taxon>
        <taxon>Streptomycetaceae</taxon>
        <taxon>Streptomyces</taxon>
    </lineage>
</organism>
<keyword evidence="14" id="KW-1185">Reference proteome</keyword>
<comment type="similarity">
    <text evidence="1 7 8">Belongs to the peptidase S8 family.</text>
</comment>
<dbReference type="GO" id="GO:0006508">
    <property type="term" value="P:proteolysis"/>
    <property type="evidence" value="ECO:0007669"/>
    <property type="project" value="UniProtKB-KW"/>
</dbReference>
<evidence type="ECO:0000256" key="8">
    <source>
        <dbReference type="RuleBase" id="RU003355"/>
    </source>
</evidence>
<evidence type="ECO:0000256" key="2">
    <source>
        <dbReference type="ARBA" id="ARBA00022670"/>
    </source>
</evidence>
<dbReference type="Gene3D" id="3.50.30.30">
    <property type="match status" value="1"/>
</dbReference>
<protein>
    <submittedName>
        <fullName evidence="13">S8 family serine peptidase</fullName>
    </submittedName>
</protein>
<dbReference type="Gene3D" id="3.40.50.200">
    <property type="entry name" value="Peptidase S8/S53 domain"/>
    <property type="match status" value="1"/>
</dbReference>
<feature type="compositionally biased region" description="Gly residues" evidence="9">
    <location>
        <begin position="784"/>
        <end position="801"/>
    </location>
</feature>
<dbReference type="EMBL" id="JAGPYQ010000001">
    <property type="protein sequence ID" value="MBQ0849230.1"/>
    <property type="molecule type" value="Genomic_DNA"/>
</dbReference>
<feature type="chain" id="PRO_5039219658" evidence="10">
    <location>
        <begin position="21"/>
        <end position="1259"/>
    </location>
</feature>
<feature type="region of interest" description="Disordered" evidence="9">
    <location>
        <begin position="782"/>
        <end position="801"/>
    </location>
</feature>
<dbReference type="InterPro" id="IPR051048">
    <property type="entry name" value="Peptidase_S8/S53_subtilisin"/>
</dbReference>
<dbReference type="InterPro" id="IPR036852">
    <property type="entry name" value="Peptidase_S8/S53_dom_sf"/>
</dbReference>
<dbReference type="PROSITE" id="PS00138">
    <property type="entry name" value="SUBTILASE_SER"/>
    <property type="match status" value="1"/>
</dbReference>
<feature type="region of interest" description="Disordered" evidence="9">
    <location>
        <begin position="255"/>
        <end position="277"/>
    </location>
</feature>
<name>A0A940XSP5_9ACTN</name>
<dbReference type="PANTHER" id="PTHR43399:SF4">
    <property type="entry name" value="CELL WALL-ASSOCIATED PROTEASE"/>
    <property type="match status" value="1"/>
</dbReference>
<reference evidence="13 14" key="1">
    <citation type="submission" date="2021-04" db="EMBL/GenBank/DDBJ databases">
        <authorList>
            <person name="Tang X."/>
            <person name="Zhou X."/>
            <person name="Chen X."/>
            <person name="Cernava T."/>
            <person name="Zhang C."/>
        </authorList>
    </citation>
    <scope>NUCLEOTIDE SEQUENCE [LARGE SCALE GENOMIC DNA]</scope>
    <source>
        <strain evidence="13 14">BH-SS-21</strain>
    </source>
</reference>
<dbReference type="RefSeq" id="WP_210882861.1">
    <property type="nucleotide sequence ID" value="NZ_JAGPYQ010000001.1"/>
</dbReference>
<evidence type="ECO:0000256" key="9">
    <source>
        <dbReference type="SAM" id="MobiDB-lite"/>
    </source>
</evidence>
<dbReference type="PROSITE" id="PS00137">
    <property type="entry name" value="SUBTILASE_HIS"/>
    <property type="match status" value="1"/>
</dbReference>
<sequence length="1259" mass="130805">MIRGSAGTGVVLASAGLVFALLPAGGAGADAQDTGARPAVRAVSAAHTVTLVTGDRVTVTELGGGRRTVTVERAEGATGAVRTQTANGALTVVPDEALPYLRAGTLDRRLFDVSELIRQGLTDRKTDELPLIVTYEKGARAVTPRGAVRTRGLPSIRGAAVAADKGRTFWRALTRQDGVDADGIDKVWLDGRVRAEMAESNAQIGTPEAWEAGLTGKGVTVAVLDTGVDVGHPDLAGRISVTKSFIEGEEVADRNGHGTHVTSTVGGSGAASDGKEKGVAPGATLAVGKVLGDQGSGSESQIIAGMEWAARDVGATVVSMSLGSTEPSDGTDPMARAVETLTAETGALFVVAAGNTGAPSSIGSPGAADSALTVGAVDSADLAAYFTSAGPRHGDNALKPDLSAPGVDILAARSRLAAGSGDYTAMSGTSMATPHVAGVAALLAERHPDWTGARLKDALMSTSKQLDASAYVLGAGRVSVPEAVKAEVTATGSADLGYHRWPYASNEPVTRTLTYSNSADGPVELKLAVSGAPDGVATLADSTLTVPAHGTATTTVTGDGGRAPVGNTSGRIVASTADGTPVAHTAFGLVKEEERYTLTVHVKDRDGDATAADLVVQRLAEGVDPVPEHVGDTGTAELRLRPGTYSLSTFLDVRGSRGADSLGLGFLAAPEIELDRDREVTLDGSGLREIAARVDRRTETRQLLMEYDRAANGADLFGAVQVPIKYDSVFAAPTAKVTKGSFEYRTVWRLGKPVLEVGGVGEAVVQPGGTLMEGRRRLPLVDVGSGGTDSGDTGSGAGGYGGKDVRGKAVLVRMEEGAVPSEIARAAQDAGAAALFVTDDVPGRLNAWFGTDDNTDRPIQIAGLNTADAARLRAAGWADMTGTRNTPYTYDLSEGHKGSIPARDLTYEPSRRQLAVLNTKFHAAKPVSGSEFRYSLTDDAFPVGIGFQERADFPAERTDHVSTGPGQLWHESVNVGAGDLEERSGLVRYRGDTRQDLDWFRPVWHPWLGTGLGWGQQRSGSTLQFNVPGWGDSGPDHTGFGNVWDEGSGMTQFTEVYLDGRSVDRKTGSGAYVWDAPADEHTYKVVTDTTLDADRWKLATKGHSEWTFRSAATPENRWTTLPLINLAFDLDTDLNGNVRAGGRLPVAISASYVAGAGESLRGRSPGPLGARGTARPAHGNPHPTSDSPSPGTLGGATLEVSYDDGTSWRKVSVSKAGATTWQGTLTVPRGATYMSLRASTADDRGGSVTQEIIRAVGVR</sequence>
<dbReference type="InterPro" id="IPR003137">
    <property type="entry name" value="PA_domain"/>
</dbReference>
<evidence type="ECO:0000313" key="14">
    <source>
        <dbReference type="Proteomes" id="UP000677413"/>
    </source>
</evidence>
<gene>
    <name evidence="13" type="ORF">J8N05_13565</name>
</gene>
<keyword evidence="3 10" id="KW-0732">Signal</keyword>
<evidence type="ECO:0000259" key="11">
    <source>
        <dbReference type="Pfam" id="PF00082"/>
    </source>
</evidence>
<accession>A0A940XSP5</accession>
<feature type="region of interest" description="Disordered" evidence="9">
    <location>
        <begin position="1158"/>
        <end position="1197"/>
    </location>
</feature>
<feature type="active site" description="Charge relay system" evidence="6 7">
    <location>
        <position position="430"/>
    </location>
</feature>
<evidence type="ECO:0000256" key="1">
    <source>
        <dbReference type="ARBA" id="ARBA00011073"/>
    </source>
</evidence>
<evidence type="ECO:0000256" key="5">
    <source>
        <dbReference type="ARBA" id="ARBA00022825"/>
    </source>
</evidence>
<dbReference type="Pfam" id="PF00082">
    <property type="entry name" value="Peptidase_S8"/>
    <property type="match status" value="1"/>
</dbReference>
<keyword evidence="5 7" id="KW-0720">Serine protease</keyword>
<dbReference type="PROSITE" id="PS51892">
    <property type="entry name" value="SUBTILASE"/>
    <property type="match status" value="1"/>
</dbReference>
<keyword evidence="4 7" id="KW-0378">Hydrolase</keyword>
<feature type="active site" description="Charge relay system" evidence="6 7">
    <location>
        <position position="257"/>
    </location>
</feature>
<evidence type="ECO:0000256" key="4">
    <source>
        <dbReference type="ARBA" id="ARBA00022801"/>
    </source>
</evidence>
<dbReference type="PIRSF" id="PIRSF037852">
    <property type="entry name" value="Subtilisin_rel_SAV5721"/>
    <property type="match status" value="1"/>
</dbReference>
<keyword evidence="2 7" id="KW-0645">Protease</keyword>
<evidence type="ECO:0000256" key="7">
    <source>
        <dbReference type="PROSITE-ProRule" id="PRU01240"/>
    </source>
</evidence>